<comment type="similarity">
    <text evidence="6">Belongs to the tRNA(Ile)-lysidine synthase family.</text>
</comment>
<dbReference type="SUPFAM" id="SSF52402">
    <property type="entry name" value="Adenine nucleotide alpha hydrolases-like"/>
    <property type="match status" value="1"/>
</dbReference>
<keyword evidence="4 6" id="KW-0067">ATP-binding</keyword>
<keyword evidence="6" id="KW-0963">Cytoplasm</keyword>
<evidence type="ECO:0000256" key="2">
    <source>
        <dbReference type="ARBA" id="ARBA00022694"/>
    </source>
</evidence>
<evidence type="ECO:0000313" key="8">
    <source>
        <dbReference type="EMBL" id="GAA5482774.1"/>
    </source>
</evidence>
<dbReference type="PANTHER" id="PTHR43033">
    <property type="entry name" value="TRNA(ILE)-LYSIDINE SYNTHASE-RELATED"/>
    <property type="match status" value="1"/>
</dbReference>
<feature type="domain" description="tRNA(Ile)-lysidine/2-thiocytidine synthase N-terminal" evidence="7">
    <location>
        <begin position="22"/>
        <end position="199"/>
    </location>
</feature>
<evidence type="ECO:0000256" key="6">
    <source>
        <dbReference type="HAMAP-Rule" id="MF_01161"/>
    </source>
</evidence>
<dbReference type="CDD" id="cd01992">
    <property type="entry name" value="TilS_N"/>
    <property type="match status" value="1"/>
</dbReference>
<proteinExistence type="inferred from homology"/>
<dbReference type="NCBIfam" id="TIGR02432">
    <property type="entry name" value="lysidine_TilS_N"/>
    <property type="match status" value="1"/>
</dbReference>
<evidence type="ECO:0000256" key="4">
    <source>
        <dbReference type="ARBA" id="ARBA00022840"/>
    </source>
</evidence>
<evidence type="ECO:0000256" key="3">
    <source>
        <dbReference type="ARBA" id="ARBA00022741"/>
    </source>
</evidence>
<dbReference type="Gene3D" id="3.40.50.620">
    <property type="entry name" value="HUPs"/>
    <property type="match status" value="1"/>
</dbReference>
<keyword evidence="1 6" id="KW-0436">Ligase</keyword>
<feature type="binding site" evidence="6">
    <location>
        <begin position="27"/>
        <end position="32"/>
    </location>
    <ligand>
        <name>ATP</name>
        <dbReference type="ChEBI" id="CHEBI:30616"/>
    </ligand>
</feature>
<comment type="domain">
    <text evidence="6">The N-terminal region contains the highly conserved SGGXDS motif, predicted to be a P-loop motif involved in ATP binding.</text>
</comment>
<dbReference type="Proteomes" id="UP001476282">
    <property type="component" value="Unassembled WGS sequence"/>
</dbReference>
<keyword evidence="2 6" id="KW-0819">tRNA processing</keyword>
<dbReference type="InterPro" id="IPR011063">
    <property type="entry name" value="TilS/TtcA_N"/>
</dbReference>
<accession>A0ABP9URZ2</accession>
<evidence type="ECO:0000256" key="1">
    <source>
        <dbReference type="ARBA" id="ARBA00022598"/>
    </source>
</evidence>
<dbReference type="HAMAP" id="MF_01161">
    <property type="entry name" value="tRNA_Ile_lys_synt"/>
    <property type="match status" value="1"/>
</dbReference>
<dbReference type="Pfam" id="PF01171">
    <property type="entry name" value="ATP_bind_3"/>
    <property type="match status" value="1"/>
</dbReference>
<reference evidence="8 9" key="1">
    <citation type="submission" date="2024-02" db="EMBL/GenBank/DDBJ databases">
        <title>Haloferula sargassicola NBRC 104335.</title>
        <authorList>
            <person name="Ichikawa N."/>
            <person name="Katano-Makiyama Y."/>
            <person name="Hidaka K."/>
        </authorList>
    </citation>
    <scope>NUCLEOTIDE SEQUENCE [LARGE SCALE GENOMIC DNA]</scope>
    <source>
        <strain evidence="8 9">NBRC 104335</strain>
    </source>
</reference>
<protein>
    <recommendedName>
        <fullName evidence="6">tRNA(Ile)-lysidine synthase</fullName>
        <ecNumber evidence="6">6.3.4.19</ecNumber>
    </recommendedName>
    <alternativeName>
        <fullName evidence="6">tRNA(Ile)-2-lysyl-cytidine synthase</fullName>
    </alternativeName>
    <alternativeName>
        <fullName evidence="6">tRNA(Ile)-lysidine synthetase</fullName>
    </alternativeName>
</protein>
<evidence type="ECO:0000259" key="7">
    <source>
        <dbReference type="Pfam" id="PF01171"/>
    </source>
</evidence>
<dbReference type="InterPro" id="IPR012795">
    <property type="entry name" value="tRNA_Ile_lys_synt_N"/>
</dbReference>
<evidence type="ECO:0000313" key="9">
    <source>
        <dbReference type="Proteomes" id="UP001476282"/>
    </source>
</evidence>
<comment type="caution">
    <text evidence="8">The sequence shown here is derived from an EMBL/GenBank/DDBJ whole genome shotgun (WGS) entry which is preliminary data.</text>
</comment>
<name>A0ABP9URZ2_9BACT</name>
<comment type="subcellular location">
    <subcellularLocation>
        <location evidence="6">Cytoplasm</location>
    </subcellularLocation>
</comment>
<keyword evidence="9" id="KW-1185">Reference proteome</keyword>
<dbReference type="EMBL" id="BAABRI010000010">
    <property type="protein sequence ID" value="GAA5482774.1"/>
    <property type="molecule type" value="Genomic_DNA"/>
</dbReference>
<sequence length="314" mass="34783">MKMARMLEEPGWLRHADKEAGYLVGVSGGADSMALLHFLMSAGFKRLVVCHLNHKSRGEESDRDADFVRGVAAGMGMPFELGNWSHAGGSSFENAAREARHRFFAECAQGHGVRKVLLGHHADDQAETVLWNLIRGSYGLSGMTESQRLTVSGVEMELIRPLLGARKSELRAWLEARGLPFREDRTNLEPVTVRNRLRLEAFPLLDEIAGRDAAAAMARAASDGRELQEIKTWAVEHAAAVDPQGRLHVRRLMELPEPVRRACVFDFLRNAGIPDLDRAAVDRVLAMLEPGAPSKVMLAGGRVVRRKEARLRLD</sequence>
<comment type="function">
    <text evidence="6">Ligates lysine onto the cytidine present at position 34 of the AUA codon-specific tRNA(Ile) that contains the anticodon CAU, in an ATP-dependent manner. Cytidine is converted to lysidine, thus changing the amino acid specificity of the tRNA from methionine to isoleucine.</text>
</comment>
<evidence type="ECO:0000256" key="5">
    <source>
        <dbReference type="ARBA" id="ARBA00048539"/>
    </source>
</evidence>
<dbReference type="EC" id="6.3.4.19" evidence="6"/>
<dbReference type="InterPro" id="IPR012094">
    <property type="entry name" value="tRNA_Ile_lys_synt"/>
</dbReference>
<dbReference type="InterPro" id="IPR014729">
    <property type="entry name" value="Rossmann-like_a/b/a_fold"/>
</dbReference>
<keyword evidence="3 6" id="KW-0547">Nucleotide-binding</keyword>
<organism evidence="8 9">
    <name type="scientific">Haloferula sargassicola</name>
    <dbReference type="NCBI Taxonomy" id="490096"/>
    <lineage>
        <taxon>Bacteria</taxon>
        <taxon>Pseudomonadati</taxon>
        <taxon>Verrucomicrobiota</taxon>
        <taxon>Verrucomicrobiia</taxon>
        <taxon>Verrucomicrobiales</taxon>
        <taxon>Verrucomicrobiaceae</taxon>
        <taxon>Haloferula</taxon>
    </lineage>
</organism>
<comment type="catalytic activity">
    <reaction evidence="5 6">
        <text>cytidine(34) in tRNA(Ile2) + L-lysine + ATP = lysidine(34) in tRNA(Ile2) + AMP + diphosphate + H(+)</text>
        <dbReference type="Rhea" id="RHEA:43744"/>
        <dbReference type="Rhea" id="RHEA-COMP:10625"/>
        <dbReference type="Rhea" id="RHEA-COMP:10670"/>
        <dbReference type="ChEBI" id="CHEBI:15378"/>
        <dbReference type="ChEBI" id="CHEBI:30616"/>
        <dbReference type="ChEBI" id="CHEBI:32551"/>
        <dbReference type="ChEBI" id="CHEBI:33019"/>
        <dbReference type="ChEBI" id="CHEBI:82748"/>
        <dbReference type="ChEBI" id="CHEBI:83665"/>
        <dbReference type="ChEBI" id="CHEBI:456215"/>
        <dbReference type="EC" id="6.3.4.19"/>
    </reaction>
</comment>
<gene>
    <name evidence="6 8" type="primary">tilS</name>
    <name evidence="8" type="ORF">Hsar01_01998</name>
</gene>
<dbReference type="PANTHER" id="PTHR43033:SF1">
    <property type="entry name" value="TRNA(ILE)-LYSIDINE SYNTHASE-RELATED"/>
    <property type="match status" value="1"/>
</dbReference>